<accession>A0A6P1NHN1</accession>
<dbReference type="PANTHER" id="PTHR34183">
    <property type="entry name" value="ENDOLYTIC PEPTIDOGLYCAN TRANSGLYCOSYLASE RLPA"/>
    <property type="match status" value="1"/>
</dbReference>
<dbReference type="Proteomes" id="UP000463975">
    <property type="component" value="Chromosome"/>
</dbReference>
<dbReference type="Pfam" id="PF03330">
    <property type="entry name" value="DPBB_1"/>
    <property type="match status" value="1"/>
</dbReference>
<evidence type="ECO:0000256" key="4">
    <source>
        <dbReference type="RuleBase" id="RU003495"/>
    </source>
</evidence>
<proteinExistence type="inferred from homology"/>
<dbReference type="GO" id="GO:0000270">
    <property type="term" value="P:peptidoglycan metabolic process"/>
    <property type="evidence" value="ECO:0007669"/>
    <property type="project" value="UniProtKB-UniRule"/>
</dbReference>
<dbReference type="InterPro" id="IPR012997">
    <property type="entry name" value="RplA"/>
</dbReference>
<keyword evidence="5" id="KW-0812">Transmembrane</keyword>
<dbReference type="SUPFAM" id="SSF50685">
    <property type="entry name" value="Barwin-like endoglucanases"/>
    <property type="match status" value="1"/>
</dbReference>
<keyword evidence="1 3" id="KW-0456">Lyase</keyword>
<evidence type="ECO:0000259" key="6">
    <source>
        <dbReference type="Pfam" id="PF03330"/>
    </source>
</evidence>
<dbReference type="GO" id="GO:0071555">
    <property type="term" value="P:cell wall organization"/>
    <property type="evidence" value="ECO:0007669"/>
    <property type="project" value="UniProtKB-KW"/>
</dbReference>
<comment type="similarity">
    <text evidence="3 4">Belongs to the RlpA family.</text>
</comment>
<comment type="function">
    <text evidence="3">Lytic transglycosylase with a strong preference for naked glycan strands that lack stem peptides.</text>
</comment>
<organism evidence="7 8">
    <name type="scientific">Aristophania vespae</name>
    <dbReference type="NCBI Taxonomy" id="2697033"/>
    <lineage>
        <taxon>Bacteria</taxon>
        <taxon>Pseudomonadati</taxon>
        <taxon>Pseudomonadota</taxon>
        <taxon>Alphaproteobacteria</taxon>
        <taxon>Acetobacterales</taxon>
        <taxon>Acetobacteraceae</taxon>
        <taxon>Aristophania</taxon>
    </lineage>
</organism>
<dbReference type="PANTHER" id="PTHR34183:SF1">
    <property type="entry name" value="ENDOLYTIC PEPTIDOGLYCAN TRANSGLYCOSYLASE RLPA"/>
    <property type="match status" value="1"/>
</dbReference>
<protein>
    <recommendedName>
        <fullName evidence="3">Endolytic peptidoglycan transglycosylase RlpA</fullName>
        <ecNumber evidence="3">4.2.2.-</ecNumber>
    </recommendedName>
</protein>
<feature type="transmembrane region" description="Helical" evidence="5">
    <location>
        <begin position="20"/>
        <end position="39"/>
    </location>
</feature>
<gene>
    <name evidence="3" type="primary">rlpA</name>
    <name evidence="7" type="ORF">GT348_01655</name>
</gene>
<dbReference type="KEGG" id="bomb:GT348_01655"/>
<dbReference type="EC" id="4.2.2.-" evidence="3"/>
<evidence type="ECO:0000256" key="5">
    <source>
        <dbReference type="SAM" id="Phobius"/>
    </source>
</evidence>
<sequence>MVCLSYKKRWIKRDSFSHPWLKYIAGMIFVIATPTAALSESAGTLLPHRKLSQRLISRHKPTARPFYQKGLASWYSGKNSRKGLTAQGKAFDSTALTAAHPFLPFGTKLLVRSQKTGKSVIVKVNDRGPFINSRVIDLSRAAAAKLGIIKSGVTPVVITKYVKKSEDYKDRKTDL</sequence>
<evidence type="ECO:0000256" key="3">
    <source>
        <dbReference type="HAMAP-Rule" id="MF_02071"/>
    </source>
</evidence>
<dbReference type="CDD" id="cd22268">
    <property type="entry name" value="DPBB_RlpA-like"/>
    <property type="match status" value="1"/>
</dbReference>
<evidence type="ECO:0000256" key="1">
    <source>
        <dbReference type="ARBA" id="ARBA00023239"/>
    </source>
</evidence>
<dbReference type="Gene3D" id="2.40.40.10">
    <property type="entry name" value="RlpA-like domain"/>
    <property type="match status" value="1"/>
</dbReference>
<reference evidence="7 8" key="1">
    <citation type="submission" date="2020-01" db="EMBL/GenBank/DDBJ databases">
        <title>Genome sequencing of strain KACC 21507.</title>
        <authorList>
            <person name="Heo J."/>
            <person name="Kim S.-J."/>
            <person name="Kim J.-S."/>
            <person name="Hong S.-B."/>
            <person name="Kwon S.-W."/>
        </authorList>
    </citation>
    <scope>NUCLEOTIDE SEQUENCE [LARGE SCALE GENOMIC DNA]</scope>
    <source>
        <strain evidence="7 8">KACC 21507</strain>
    </source>
</reference>
<name>A0A6P1NHN1_9PROT</name>
<dbReference type="InterPro" id="IPR009009">
    <property type="entry name" value="RlpA-like_DPBB"/>
</dbReference>
<keyword evidence="2 3" id="KW-0961">Cell wall biogenesis/degradation</keyword>
<evidence type="ECO:0000313" key="8">
    <source>
        <dbReference type="Proteomes" id="UP000463975"/>
    </source>
</evidence>
<evidence type="ECO:0000313" key="7">
    <source>
        <dbReference type="EMBL" id="QHI95162.1"/>
    </source>
</evidence>
<evidence type="ECO:0000256" key="2">
    <source>
        <dbReference type="ARBA" id="ARBA00023316"/>
    </source>
</evidence>
<dbReference type="AlphaFoldDB" id="A0A6P1NHN1"/>
<dbReference type="RefSeq" id="WP_160618240.1">
    <property type="nucleotide sequence ID" value="NZ_CP092734.1"/>
</dbReference>
<dbReference type="NCBIfam" id="TIGR00413">
    <property type="entry name" value="rlpA"/>
    <property type="match status" value="1"/>
</dbReference>
<dbReference type="HAMAP" id="MF_02071">
    <property type="entry name" value="RlpA"/>
    <property type="match status" value="1"/>
</dbReference>
<keyword evidence="8" id="KW-1185">Reference proteome</keyword>
<dbReference type="InterPro" id="IPR034718">
    <property type="entry name" value="RlpA"/>
</dbReference>
<feature type="domain" description="RlpA-like protein double-psi beta-barrel" evidence="6">
    <location>
        <begin position="68"/>
        <end position="157"/>
    </location>
</feature>
<dbReference type="GO" id="GO:0008932">
    <property type="term" value="F:lytic endotransglycosylase activity"/>
    <property type="evidence" value="ECO:0007669"/>
    <property type="project" value="UniProtKB-UniRule"/>
</dbReference>
<keyword evidence="5" id="KW-1133">Transmembrane helix</keyword>
<dbReference type="InterPro" id="IPR036908">
    <property type="entry name" value="RlpA-like_sf"/>
</dbReference>
<dbReference type="EMBL" id="CP047652">
    <property type="protein sequence ID" value="QHI95162.1"/>
    <property type="molecule type" value="Genomic_DNA"/>
</dbReference>
<keyword evidence="5" id="KW-0472">Membrane</keyword>